<dbReference type="InterPro" id="IPR015943">
    <property type="entry name" value="WD40/YVTN_repeat-like_dom_sf"/>
</dbReference>
<proteinExistence type="inferred from homology"/>
<dbReference type="AlphaFoldDB" id="A0A1Y0D2W4"/>
<sequence length="392" mass="42113">MSVRKSLNLLLPALLGLSIAACSSTPDLAPASPLPEVGNTLNTKARWSTSIGNGVGEYYSQLKPVVEGDRVFAASRDGMLAAYDKETGKRQWQLRLDKLAVNEQQRSPRIAGGLVAAYGNLYFGSENGLVYAVSQADGDLLWTQTVAGEVLAAPAVDDGKVVVHTSAGNLIALDSSTGVQQWQLRNEQPSLTLRSQATPVTAGGAVLYGRADGRLGIALLANGQPVRDTRIANPRGATELERMVDVAAKPVILGDILFTIAYNGQLTAHQLISGQELWKRQYQGSQDLSTDGRLLYISDSRSHLFAVDARSGMEVWSNTELENRQLTASVVFGDYLVAGDAQGYLYWFDSQTGVLKSLQRIDSKGLYVAPIVAGNTLYVQSRSGDLLAIDQP</sequence>
<feature type="chain" id="PRO_5013406085" description="Outer membrane protein assembly factor BamB" evidence="5">
    <location>
        <begin position="21"/>
        <end position="392"/>
    </location>
</feature>
<evidence type="ECO:0000256" key="4">
    <source>
        <dbReference type="HAMAP-Rule" id="MF_00923"/>
    </source>
</evidence>
<protein>
    <recommendedName>
        <fullName evidence="4">Outer membrane protein assembly factor BamB</fullName>
    </recommendedName>
</protein>
<dbReference type="SUPFAM" id="SSF50998">
    <property type="entry name" value="Quinoprotein alcohol dehydrogenase-like"/>
    <property type="match status" value="1"/>
</dbReference>
<comment type="similarity">
    <text evidence="4">Belongs to the BamB family.</text>
</comment>
<dbReference type="NCBIfam" id="TIGR03300">
    <property type="entry name" value="assembly_YfgL"/>
    <property type="match status" value="1"/>
</dbReference>
<dbReference type="Proteomes" id="UP000243937">
    <property type="component" value="Chromosome"/>
</dbReference>
<evidence type="ECO:0000256" key="5">
    <source>
        <dbReference type="SAM" id="SignalP"/>
    </source>
</evidence>
<organism evidence="7 8">
    <name type="scientific">Oceanisphaera profunda</name>
    <dbReference type="NCBI Taxonomy" id="1416627"/>
    <lineage>
        <taxon>Bacteria</taxon>
        <taxon>Pseudomonadati</taxon>
        <taxon>Pseudomonadota</taxon>
        <taxon>Gammaproteobacteria</taxon>
        <taxon>Aeromonadales</taxon>
        <taxon>Aeromonadaceae</taxon>
        <taxon>Oceanisphaera</taxon>
    </lineage>
</organism>
<evidence type="ECO:0000313" key="8">
    <source>
        <dbReference type="Proteomes" id="UP000243937"/>
    </source>
</evidence>
<comment type="subcellular location">
    <subcellularLocation>
        <location evidence="4">Cell outer membrane</location>
        <topology evidence="4">Lipid-anchor</topology>
    </subcellularLocation>
</comment>
<keyword evidence="2 4" id="KW-0472">Membrane</keyword>
<accession>A0A1Y0D2W4</accession>
<dbReference type="PANTHER" id="PTHR34512">
    <property type="entry name" value="CELL SURFACE PROTEIN"/>
    <property type="match status" value="1"/>
</dbReference>
<dbReference type="OrthoDB" id="5173551at2"/>
<dbReference type="PROSITE" id="PS51257">
    <property type="entry name" value="PROKAR_LIPOPROTEIN"/>
    <property type="match status" value="1"/>
</dbReference>
<dbReference type="Pfam" id="PF13360">
    <property type="entry name" value="PQQ_2"/>
    <property type="match status" value="1"/>
</dbReference>
<keyword evidence="4" id="KW-0564">Palmitate</keyword>
<evidence type="ECO:0000313" key="7">
    <source>
        <dbReference type="EMBL" id="ART81849.1"/>
    </source>
</evidence>
<dbReference type="Gene3D" id="2.130.10.10">
    <property type="entry name" value="YVTN repeat-like/Quinoprotein amine dehydrogenase"/>
    <property type="match status" value="1"/>
</dbReference>
<keyword evidence="4" id="KW-0449">Lipoprotein</keyword>
<evidence type="ECO:0000259" key="6">
    <source>
        <dbReference type="Pfam" id="PF13360"/>
    </source>
</evidence>
<dbReference type="InterPro" id="IPR018391">
    <property type="entry name" value="PQQ_b-propeller_rpt"/>
</dbReference>
<keyword evidence="3 4" id="KW-0998">Cell outer membrane</keyword>
<comment type="function">
    <text evidence="4">Part of the outer membrane protein assembly complex, which is involved in assembly and insertion of beta-barrel proteins into the outer membrane.</text>
</comment>
<dbReference type="HAMAP" id="MF_00923">
    <property type="entry name" value="OM_assembly_BamB"/>
    <property type="match status" value="1"/>
</dbReference>
<dbReference type="SMART" id="SM00564">
    <property type="entry name" value="PQQ"/>
    <property type="match status" value="6"/>
</dbReference>
<evidence type="ECO:0000256" key="2">
    <source>
        <dbReference type="ARBA" id="ARBA00023136"/>
    </source>
</evidence>
<name>A0A1Y0D2W4_9GAMM</name>
<reference evidence="7 8" key="1">
    <citation type="journal article" date="2014" name="Int. J. Syst. Evol. Microbiol.">
        <title>Oceanisphaera profunda sp. nov., a marine bacterium isolated from deep-sea sediment, and emended description of the genus Oceanisphaera.</title>
        <authorList>
            <person name="Xu Z."/>
            <person name="Zhang X.Y."/>
            <person name="Su H.N."/>
            <person name="Yu Z.C."/>
            <person name="Liu C."/>
            <person name="Li H."/>
            <person name="Chen X.L."/>
            <person name="Song X.Y."/>
            <person name="Xie B.B."/>
            <person name="Qin Q.L."/>
            <person name="Zhou B.C."/>
            <person name="Shi M."/>
            <person name="Huang Y."/>
            <person name="Zhang Y.Z."/>
        </authorList>
    </citation>
    <scope>NUCLEOTIDE SEQUENCE [LARGE SCALE GENOMIC DNA]</scope>
    <source>
        <strain evidence="7 8">SM1222</strain>
    </source>
</reference>
<dbReference type="GO" id="GO:0009279">
    <property type="term" value="C:cell outer membrane"/>
    <property type="evidence" value="ECO:0007669"/>
    <property type="project" value="UniProtKB-SubCell"/>
</dbReference>
<dbReference type="KEGG" id="opf:CBP31_03765"/>
<dbReference type="GO" id="GO:0051205">
    <property type="term" value="P:protein insertion into membrane"/>
    <property type="evidence" value="ECO:0007669"/>
    <property type="project" value="UniProtKB-UniRule"/>
</dbReference>
<comment type="subunit">
    <text evidence="4">Part of the Bam complex.</text>
</comment>
<dbReference type="InterPro" id="IPR011047">
    <property type="entry name" value="Quinoprotein_ADH-like_sf"/>
</dbReference>
<evidence type="ECO:0000256" key="3">
    <source>
        <dbReference type="ARBA" id="ARBA00023237"/>
    </source>
</evidence>
<feature type="domain" description="Pyrrolo-quinoline quinone repeat" evidence="6">
    <location>
        <begin position="108"/>
        <end position="318"/>
    </location>
</feature>
<keyword evidence="8" id="KW-1185">Reference proteome</keyword>
<dbReference type="InterPro" id="IPR017687">
    <property type="entry name" value="BamB"/>
</dbReference>
<dbReference type="NCBIfam" id="NF008351">
    <property type="entry name" value="PRK11138.1"/>
    <property type="match status" value="1"/>
</dbReference>
<dbReference type="GO" id="GO:0043165">
    <property type="term" value="P:Gram-negative-bacterium-type cell outer membrane assembly"/>
    <property type="evidence" value="ECO:0007669"/>
    <property type="project" value="UniProtKB-UniRule"/>
</dbReference>
<gene>
    <name evidence="4" type="primary">bamB</name>
    <name evidence="7" type="ORF">CBP31_03765</name>
</gene>
<dbReference type="EMBL" id="CP021377">
    <property type="protein sequence ID" value="ART81849.1"/>
    <property type="molecule type" value="Genomic_DNA"/>
</dbReference>
<dbReference type="PANTHER" id="PTHR34512:SF30">
    <property type="entry name" value="OUTER MEMBRANE PROTEIN ASSEMBLY FACTOR BAMB"/>
    <property type="match status" value="1"/>
</dbReference>
<dbReference type="InterPro" id="IPR002372">
    <property type="entry name" value="PQQ_rpt_dom"/>
</dbReference>
<dbReference type="RefSeq" id="WP_087034938.1">
    <property type="nucleotide sequence ID" value="NZ_CP021377.1"/>
</dbReference>
<keyword evidence="1 4" id="KW-0732">Signal</keyword>
<feature type="signal peptide" evidence="5">
    <location>
        <begin position="1"/>
        <end position="20"/>
    </location>
</feature>
<evidence type="ECO:0000256" key="1">
    <source>
        <dbReference type="ARBA" id="ARBA00022729"/>
    </source>
</evidence>